<dbReference type="KEGG" id="tng:GSTEN00032610G001"/>
<sequence length="43" mass="4766">MKNSPERYSRALKASPIHVNGFSLTEEQNILNPTQCSASCSQK</sequence>
<name>Q4RL76_TETNG</name>
<reference evidence="1" key="1">
    <citation type="journal article" date="2004" name="Nature">
        <title>Genome duplication in the teleost fish Tetraodon nigroviridis reveals the early vertebrate proto-karyotype.</title>
        <authorList>
            <person name="Jaillon O."/>
            <person name="Aury J.-M."/>
            <person name="Brunet F."/>
            <person name="Petit J.-L."/>
            <person name="Stange-Thomann N."/>
            <person name="Mauceli E."/>
            <person name="Bouneau L."/>
            <person name="Fischer C."/>
            <person name="Ozouf-Costaz C."/>
            <person name="Bernot A."/>
            <person name="Nicaud S."/>
            <person name="Jaffe D."/>
            <person name="Fisher S."/>
            <person name="Lutfalla G."/>
            <person name="Dossat C."/>
            <person name="Segurens B."/>
            <person name="Dasilva C."/>
            <person name="Salanoubat M."/>
            <person name="Levy M."/>
            <person name="Boudet N."/>
            <person name="Castellano S."/>
            <person name="Anthouard V."/>
            <person name="Jubin C."/>
            <person name="Castelli V."/>
            <person name="Katinka M."/>
            <person name="Vacherie B."/>
            <person name="Biemont C."/>
            <person name="Skalli Z."/>
            <person name="Cattolico L."/>
            <person name="Poulain J."/>
            <person name="De Berardinis V."/>
            <person name="Cruaud C."/>
            <person name="Duprat S."/>
            <person name="Brottier P."/>
            <person name="Coutanceau J.-P."/>
            <person name="Gouzy J."/>
            <person name="Parra G."/>
            <person name="Lardier G."/>
            <person name="Chapple C."/>
            <person name="McKernan K.J."/>
            <person name="McEwan P."/>
            <person name="Bosak S."/>
            <person name="Kellis M."/>
            <person name="Volff J.-N."/>
            <person name="Guigo R."/>
            <person name="Zody M.C."/>
            <person name="Mesirov J."/>
            <person name="Lindblad-Toh K."/>
            <person name="Birren B."/>
            <person name="Nusbaum C."/>
            <person name="Kahn D."/>
            <person name="Robinson-Rechavi M."/>
            <person name="Laudet V."/>
            <person name="Schachter V."/>
            <person name="Quetier F."/>
            <person name="Saurin W."/>
            <person name="Scarpelli C."/>
            <person name="Wincker P."/>
            <person name="Lander E.S."/>
            <person name="Weissenbach J."/>
            <person name="Roest Crollius H."/>
        </authorList>
    </citation>
    <scope>NUCLEOTIDE SEQUENCE [LARGE SCALE GENOMIC DNA]</scope>
</reference>
<comment type="caution">
    <text evidence="1">The sequence shown here is derived from an EMBL/GenBank/DDBJ whole genome shotgun (WGS) entry which is preliminary data.</text>
</comment>
<protein>
    <submittedName>
        <fullName evidence="1">(spotted green pufferfish) hypothetical protein</fullName>
    </submittedName>
</protein>
<dbReference type="AlphaFoldDB" id="Q4RL76"/>
<accession>Q4RL76</accession>
<dbReference type="EMBL" id="CAAE01015022">
    <property type="protein sequence ID" value="CAG10856.1"/>
    <property type="molecule type" value="Genomic_DNA"/>
</dbReference>
<gene>
    <name evidence="1" type="ORF">GSTENG00032610001</name>
</gene>
<reference evidence="1" key="2">
    <citation type="submission" date="2004-02" db="EMBL/GenBank/DDBJ databases">
        <authorList>
            <consortium name="Genoscope"/>
            <consortium name="Whitehead Institute Centre for Genome Research"/>
        </authorList>
    </citation>
    <scope>NUCLEOTIDE SEQUENCE</scope>
</reference>
<evidence type="ECO:0000313" key="1">
    <source>
        <dbReference type="EMBL" id="CAG10856.1"/>
    </source>
</evidence>
<proteinExistence type="predicted"/>
<organism evidence="1">
    <name type="scientific">Tetraodon nigroviridis</name>
    <name type="common">Spotted green pufferfish</name>
    <name type="synonym">Chelonodon nigroviridis</name>
    <dbReference type="NCBI Taxonomy" id="99883"/>
    <lineage>
        <taxon>Eukaryota</taxon>
        <taxon>Metazoa</taxon>
        <taxon>Chordata</taxon>
        <taxon>Craniata</taxon>
        <taxon>Vertebrata</taxon>
        <taxon>Euteleostomi</taxon>
        <taxon>Actinopterygii</taxon>
        <taxon>Neopterygii</taxon>
        <taxon>Teleostei</taxon>
        <taxon>Neoteleostei</taxon>
        <taxon>Acanthomorphata</taxon>
        <taxon>Eupercaria</taxon>
        <taxon>Tetraodontiformes</taxon>
        <taxon>Tetradontoidea</taxon>
        <taxon>Tetraodontidae</taxon>
        <taxon>Tetraodon</taxon>
    </lineage>
</organism>